<dbReference type="PROSITE" id="PS51217">
    <property type="entry name" value="UVRD_HELICASE_CTER"/>
    <property type="match status" value="1"/>
</dbReference>
<evidence type="ECO:0000256" key="15">
    <source>
        <dbReference type="HAMAP-Rule" id="MF_01485"/>
    </source>
</evidence>
<feature type="binding site" evidence="15">
    <location>
        <position position="1099"/>
    </location>
    <ligand>
        <name>Mg(2+)</name>
        <dbReference type="ChEBI" id="CHEBI:18420"/>
    </ligand>
</feature>
<evidence type="ECO:0000256" key="16">
    <source>
        <dbReference type="PROSITE-ProRule" id="PRU00560"/>
    </source>
</evidence>
<comment type="domain">
    <text evidence="15">The N-terminal DNA-binding domain is a ssDNA-dependent ATPase and has ATP-dependent 3'-5' helicase function. This domain interacts with RecC.</text>
</comment>
<dbReference type="InterPro" id="IPR011604">
    <property type="entry name" value="PDDEXK-like_dom_sf"/>
</dbReference>
<dbReference type="SUPFAM" id="SSF52980">
    <property type="entry name" value="Restriction endonuclease-like"/>
    <property type="match status" value="1"/>
</dbReference>
<keyword evidence="8 15" id="KW-0067">ATP-binding</keyword>
<comment type="caution">
    <text evidence="20">The sequence shown here is derived from an EMBL/GenBank/DDBJ whole genome shotgun (WGS) entry which is preliminary data.</text>
</comment>
<dbReference type="InterPro" id="IPR004586">
    <property type="entry name" value="RecB"/>
</dbReference>
<evidence type="ECO:0000256" key="11">
    <source>
        <dbReference type="ARBA" id="ARBA00023204"/>
    </source>
</evidence>
<dbReference type="InterPro" id="IPR014016">
    <property type="entry name" value="UvrD-like_ATP-bd"/>
</dbReference>
<keyword evidence="4 15" id="KW-0227">DNA damage</keyword>
<evidence type="ECO:0000256" key="12">
    <source>
        <dbReference type="ARBA" id="ARBA00023235"/>
    </source>
</evidence>
<comment type="miscellaneous">
    <text evidence="15">In the RecBCD complex, RecB has a slow 3'-5' helicase, an exonuclease activity and loads RecA onto ssDNA, RecD has a fast 5'-3' helicase activity, while RecC stimulates the ATPase and processivity of the RecB helicase and contributes to recognition of the Chi site.</text>
</comment>
<dbReference type="Gene3D" id="1.10.486.10">
    <property type="entry name" value="PCRA, domain 4"/>
    <property type="match status" value="1"/>
</dbReference>
<evidence type="ECO:0000313" key="20">
    <source>
        <dbReference type="EMBL" id="MEF2155123.1"/>
    </source>
</evidence>
<evidence type="ECO:0000259" key="19">
    <source>
        <dbReference type="PROSITE" id="PS51217"/>
    </source>
</evidence>
<feature type="binding site" evidence="15">
    <location>
        <position position="1112"/>
    </location>
    <ligand>
        <name>Mg(2+)</name>
        <dbReference type="ChEBI" id="CHEBI:18420"/>
    </ligand>
</feature>
<comment type="subunit">
    <text evidence="15">Heterotrimer of RecB, RecC and RecD. All subunits contribute to DNA-binding. Interacts with RecA.</text>
</comment>
<evidence type="ECO:0000256" key="9">
    <source>
        <dbReference type="ARBA" id="ARBA00022842"/>
    </source>
</evidence>
<evidence type="ECO:0000256" key="17">
    <source>
        <dbReference type="SAM" id="MobiDB-lite"/>
    </source>
</evidence>
<keyword evidence="21" id="KW-1185">Reference proteome</keyword>
<feature type="region of interest" description="Nuclease activity, interacts with RecD and RecA" evidence="15">
    <location>
        <begin position="875"/>
        <end position="1216"/>
    </location>
</feature>
<keyword evidence="3 15" id="KW-0547">Nucleotide-binding</keyword>
<dbReference type="PANTHER" id="PTHR11070">
    <property type="entry name" value="UVRD / RECB / PCRA DNA HELICASE FAMILY MEMBER"/>
    <property type="match status" value="1"/>
</dbReference>
<comment type="function">
    <text evidence="15">A helicase/nuclease that prepares dsDNA breaks (DSB) for recombinational DNA repair. Binds to DSBs and unwinds DNA via a highly rapid and processive ATP-dependent bidirectional helicase activity. Unwinds dsDNA until it encounters a Chi (crossover hotspot instigator) sequence from the 3' direction. Cuts ssDNA a few nucleotides 3' to the Chi site. The properties and activities of the enzyme are changed at Chi. The Chi-altered holoenzyme produces a long 3'-ssDNA overhang and facilitates RecA-binding to the ssDNA for homologous DNA recombination and repair. Holoenzyme degrades any linearized DNA that is unable to undergo homologous recombination. In the holoenzyme this subunit contributes ATPase, 3'-5' helicase, exonuclease activity and loads RecA onto ssDNA.</text>
</comment>
<evidence type="ECO:0000256" key="3">
    <source>
        <dbReference type="ARBA" id="ARBA00022741"/>
    </source>
</evidence>
<evidence type="ECO:0000259" key="18">
    <source>
        <dbReference type="PROSITE" id="PS51198"/>
    </source>
</evidence>
<evidence type="ECO:0000256" key="5">
    <source>
        <dbReference type="ARBA" id="ARBA00022801"/>
    </source>
</evidence>
<feature type="region of interest" description="Disordered" evidence="17">
    <location>
        <begin position="813"/>
        <end position="837"/>
    </location>
</feature>
<dbReference type="InterPro" id="IPR027417">
    <property type="entry name" value="P-loop_NTPase"/>
</dbReference>
<dbReference type="Pfam" id="PF00580">
    <property type="entry name" value="UvrD-helicase"/>
    <property type="match status" value="1"/>
</dbReference>
<feature type="region of interest" description="DNA-binding and helicase activity, interacts with RecC" evidence="15">
    <location>
        <begin position="1"/>
        <end position="839"/>
    </location>
</feature>
<keyword evidence="9 15" id="KW-0460">Magnesium</keyword>
<dbReference type="Gene3D" id="3.40.50.300">
    <property type="entry name" value="P-loop containing nucleotide triphosphate hydrolases"/>
    <property type="match status" value="2"/>
</dbReference>
<feature type="binding site" evidence="16">
    <location>
        <begin position="22"/>
        <end position="29"/>
    </location>
    <ligand>
        <name>ATP</name>
        <dbReference type="ChEBI" id="CHEBI:30616"/>
    </ligand>
</feature>
<keyword evidence="2 15" id="KW-0479">Metal-binding</keyword>
<accession>A0ABU7UYL1</accession>
<feature type="binding site" evidence="15">
    <location>
        <position position="964"/>
    </location>
    <ligand>
        <name>Mg(2+)</name>
        <dbReference type="ChEBI" id="CHEBI:18420"/>
    </ligand>
</feature>
<keyword evidence="10 15" id="KW-0238">DNA-binding</keyword>
<gene>
    <name evidence="15" type="primary">recB</name>
    <name evidence="20" type="ORF">V3390_02600</name>
</gene>
<dbReference type="PROSITE" id="PS51198">
    <property type="entry name" value="UVRD_HELICASE_ATP_BIND"/>
    <property type="match status" value="1"/>
</dbReference>
<dbReference type="InterPro" id="IPR014017">
    <property type="entry name" value="DNA_helicase_UvrD-like_C"/>
</dbReference>
<evidence type="ECO:0000256" key="13">
    <source>
        <dbReference type="ARBA" id="ARBA00034617"/>
    </source>
</evidence>
<evidence type="ECO:0000256" key="10">
    <source>
        <dbReference type="ARBA" id="ARBA00023125"/>
    </source>
</evidence>
<dbReference type="Gene3D" id="3.90.320.10">
    <property type="match status" value="1"/>
</dbReference>
<evidence type="ECO:0000256" key="4">
    <source>
        <dbReference type="ARBA" id="ARBA00022763"/>
    </source>
</evidence>
<feature type="domain" description="UvrD-like helicase C-terminal" evidence="19">
    <location>
        <begin position="478"/>
        <end position="734"/>
    </location>
</feature>
<dbReference type="EC" id="3.1.11.5" evidence="15"/>
<feature type="domain" description="UvrD-like helicase ATP-binding" evidence="18">
    <location>
        <begin position="1"/>
        <end position="455"/>
    </location>
</feature>
<evidence type="ECO:0000256" key="7">
    <source>
        <dbReference type="ARBA" id="ARBA00022839"/>
    </source>
</evidence>
<dbReference type="SUPFAM" id="SSF52540">
    <property type="entry name" value="P-loop containing nucleoside triphosphate hydrolases"/>
    <property type="match status" value="1"/>
</dbReference>
<organism evidence="20 21">
    <name type="scientific">Aquilutibacter rugosus</name>
    <dbReference type="NCBI Taxonomy" id="3115820"/>
    <lineage>
        <taxon>Bacteria</taxon>
        <taxon>Pseudomonadati</taxon>
        <taxon>Pseudomonadota</taxon>
        <taxon>Gammaproteobacteria</taxon>
        <taxon>Lysobacterales</taxon>
        <taxon>Lysobacteraceae</taxon>
        <taxon>Aquilutibacter</taxon>
    </lineage>
</organism>
<keyword evidence="12 15" id="KW-0413">Isomerase</keyword>
<comment type="catalytic activity">
    <reaction evidence="13 15">
        <text>Couples ATP hydrolysis with the unwinding of duplex DNA by translocating in the 3'-5' direction.</text>
        <dbReference type="EC" id="5.6.2.4"/>
    </reaction>
</comment>
<keyword evidence="6 15" id="KW-0347">Helicase</keyword>
<comment type="catalytic activity">
    <reaction evidence="14 15">
        <text>ATP + H2O = ADP + phosphate + H(+)</text>
        <dbReference type="Rhea" id="RHEA:13065"/>
        <dbReference type="ChEBI" id="CHEBI:15377"/>
        <dbReference type="ChEBI" id="CHEBI:15378"/>
        <dbReference type="ChEBI" id="CHEBI:30616"/>
        <dbReference type="ChEBI" id="CHEBI:43474"/>
        <dbReference type="ChEBI" id="CHEBI:456216"/>
        <dbReference type="EC" id="5.6.2.4"/>
    </reaction>
</comment>
<dbReference type="EMBL" id="JAZHBO010000001">
    <property type="protein sequence ID" value="MEF2155123.1"/>
    <property type="molecule type" value="Genomic_DNA"/>
</dbReference>
<evidence type="ECO:0000256" key="14">
    <source>
        <dbReference type="ARBA" id="ARBA00048988"/>
    </source>
</evidence>
<dbReference type="RefSeq" id="WP_331703238.1">
    <property type="nucleotide sequence ID" value="NZ_JAZHBO010000001.1"/>
</dbReference>
<dbReference type="PANTHER" id="PTHR11070:SF23">
    <property type="entry name" value="RECBCD ENZYME SUBUNIT RECB"/>
    <property type="match status" value="1"/>
</dbReference>
<dbReference type="InterPro" id="IPR011335">
    <property type="entry name" value="Restrct_endonuc-II-like"/>
</dbReference>
<protein>
    <recommendedName>
        <fullName evidence="15">RecBCD enzyme subunit RecB</fullName>
        <ecNumber evidence="15">3.1.11.5</ecNumber>
        <ecNumber evidence="15">5.6.2.4</ecNumber>
    </recommendedName>
    <alternativeName>
        <fullName evidence="15">DNA 3'-5' helicase subunit RecB</fullName>
    </alternativeName>
    <alternativeName>
        <fullName evidence="15">Exonuclease V subunit RecB</fullName>
        <shortName evidence="15">ExoV subunit RecB</shortName>
    </alternativeName>
    <alternativeName>
        <fullName evidence="15">Helicase/nuclease RecBCD subunit RecB</fullName>
    </alternativeName>
</protein>
<comment type="catalytic activity">
    <reaction evidence="15">
        <text>Exonucleolytic cleavage (in the presence of ATP) in either 5'- to 3'- or 3'- to 5'-direction to yield 5'-phosphooligonucleotides.</text>
        <dbReference type="EC" id="3.1.11.5"/>
    </reaction>
</comment>
<dbReference type="Proteomes" id="UP001356170">
    <property type="component" value="Unassembled WGS sequence"/>
</dbReference>
<keyword evidence="1 15" id="KW-0540">Nuclease</keyword>
<dbReference type="CDD" id="cd22352">
    <property type="entry name" value="RecB_C-like"/>
    <property type="match status" value="1"/>
</dbReference>
<evidence type="ECO:0000256" key="2">
    <source>
        <dbReference type="ARBA" id="ARBA00022723"/>
    </source>
</evidence>
<keyword evidence="5 15" id="KW-0378">Hydrolase</keyword>
<feature type="active site" description="For nuclease activity" evidence="15">
    <location>
        <position position="1112"/>
    </location>
</feature>
<proteinExistence type="inferred from homology"/>
<keyword evidence="11 15" id="KW-0234">DNA repair</keyword>
<dbReference type="Pfam" id="PF13361">
    <property type="entry name" value="UvrD_C"/>
    <property type="match status" value="1"/>
</dbReference>
<evidence type="ECO:0000256" key="1">
    <source>
        <dbReference type="ARBA" id="ARBA00022722"/>
    </source>
</evidence>
<evidence type="ECO:0000256" key="8">
    <source>
        <dbReference type="ARBA" id="ARBA00022840"/>
    </source>
</evidence>
<dbReference type="InterPro" id="IPR000212">
    <property type="entry name" value="DNA_helicase_UvrD/REP"/>
</dbReference>
<evidence type="ECO:0000313" key="21">
    <source>
        <dbReference type="Proteomes" id="UP001356170"/>
    </source>
</evidence>
<keyword evidence="7 15" id="KW-0269">Exonuclease</keyword>
<comment type="cofactor">
    <cofactor evidence="15">
        <name>Mg(2+)</name>
        <dbReference type="ChEBI" id="CHEBI:18420"/>
    </cofactor>
    <text evidence="15">Binds 1 Mg(2+) ion per subunit.</text>
</comment>
<sequence length="1216" mass="136282">MSAVRGWQDINLSAPRRVLIEASAGTGKTFTIAVLYLRLLLGDAPIGDAGGEPLRHRPGELLLSTFTVAAAEELRQRVRQRIDDALQYADHQPPTNRDSLHEWLDARWTERSELRSADINHLRRCWLEMDAAPITTLHALCADILSEEPLLTGQDYLPRQMIESGDLQDRAMNALWRELQKDRDYTQRLQEQEILTREKLMNRLKPFLQPKREYCVPEDYAKALAQHGRDSILALAETASKLLRDKNLRFIASAIEIRDSIDASLERFRSGAPWVFSESRNAATISGPHALLHKGSHKVDQTVPGAERFDAVVILGKIAEANAAKPVVELVQKLRVQIENLKESLRVRTFDDLLLGVHKALQADNAGAADLADRLFARWPVALIDEFQDTDAVQYEILDRIYRDEDGKERGVLGMVGDPKQSIYRFRGSDIEVYSDAVSKAKDNRLLLTDNYRSVPEYIGALNWFHAGDNASFGSRSEFVFEPIDDPERHQPIGRPALHIHDISGVAETRVGPIRAKVAAACAGLVVDLLHSRSDTDGKPITPDDLAILVNKHAEAIRLQKALRKVGVSSVVGRGVSVFESPWATELQLLLASAIYPSNPQRLRALLLSRLFGYTAATVHQLTDADQDAFLLQASQWNRLLHERGVLGMVEAFLTANHAKLSQRGDFDRLHTDLLHLAELLQVQLAQGAAMESLIGWMRRQRFENDSPDDRSRSRRMESEGGKVRIMTVHASKGLEFPYVLLPSAWDTNPARANANETPLVRIPGTFTYRPVFSDSEKDEFTQSKFDEDYRLLYVAMTRASIECHLFGYVPSEDVSEEEPPSKKKKATPKKEPKGGALARRLQNLKIVSSSEVAVHKELQAQMNRRHVPLQVKGSNSVSVVGDRVVEHPEIADRLIRAHSFSALNKHAKRRTESLDIELENRPAADEAATDMLESGSAIELETAADRRDGLWAIRGEQIGNLLHKTLELALPQPDEDRMVRSLDSAMEFESFRLTPRQLEAMTESQFKDAMLVWLWQIADVPLLEGSSVTLGNLSGRAIRRELDFHLSIRTDAGARGVIRNRIDALRNAGEFGHAEDWQRVLDFIGAVHMQGFLKGSADLVFEHEGQYFVLDYKSNVLDGDPANFSHQRIDTLAMRNPGGYWMQAFLYTLVLHRLLRDRLGADYDPQAHLGGAIYVFARGIGEADAGPRGGIWHERFDLELIEAADALLSGMEGEA</sequence>
<comment type="domain">
    <text evidence="15">The C-terminal domain has nuclease activity and interacts with RecD. It interacts with RecA, facilitating its loading onto ssDNA.</text>
</comment>
<evidence type="ECO:0000256" key="6">
    <source>
        <dbReference type="ARBA" id="ARBA00022806"/>
    </source>
</evidence>
<reference evidence="20 21" key="1">
    <citation type="submission" date="2024-01" db="EMBL/GenBank/DDBJ databases">
        <title>Novel species of the genus Luteimonas isolated from rivers.</title>
        <authorList>
            <person name="Lu H."/>
        </authorList>
    </citation>
    <scope>NUCLEOTIDE SEQUENCE [LARGE SCALE GENOMIC DNA]</scope>
    <source>
        <strain evidence="20 21">FXH3W</strain>
    </source>
</reference>
<dbReference type="Gene3D" id="1.10.3170.10">
    <property type="entry name" value="Recbcd, chain B, domain 2"/>
    <property type="match status" value="1"/>
</dbReference>
<comment type="similarity">
    <text evidence="15">Belongs to the helicase family. UvrD subfamily.</text>
</comment>
<dbReference type="HAMAP" id="MF_01485">
    <property type="entry name" value="RecB"/>
    <property type="match status" value="1"/>
</dbReference>
<name>A0ABU7UYL1_9GAMM</name>
<dbReference type="EC" id="5.6.2.4" evidence="15"/>